<gene>
    <name evidence="7" type="ORF">J2Z66_004195</name>
</gene>
<evidence type="ECO:0000256" key="1">
    <source>
        <dbReference type="ARBA" id="ARBA00004651"/>
    </source>
</evidence>
<evidence type="ECO:0000256" key="4">
    <source>
        <dbReference type="ARBA" id="ARBA00022989"/>
    </source>
</evidence>
<dbReference type="PANTHER" id="PTHR40035">
    <property type="entry name" value="ATP SYNTHASE PROTEIN I"/>
    <property type="match status" value="1"/>
</dbReference>
<evidence type="ECO:0000313" key="8">
    <source>
        <dbReference type="Proteomes" id="UP001519287"/>
    </source>
</evidence>
<comment type="subcellular location">
    <subcellularLocation>
        <location evidence="1">Cell membrane</location>
        <topology evidence="1">Multi-pass membrane protein</topology>
    </subcellularLocation>
</comment>
<dbReference type="InterPro" id="IPR039072">
    <property type="entry name" value="ATP_synth_I_Bacilli"/>
</dbReference>
<evidence type="ECO:0000256" key="5">
    <source>
        <dbReference type="ARBA" id="ARBA00023136"/>
    </source>
</evidence>
<dbReference type="InterPro" id="IPR005598">
    <property type="entry name" value="ATP_synth_I"/>
</dbReference>
<feature type="transmembrane region" description="Helical" evidence="6">
    <location>
        <begin position="7"/>
        <end position="26"/>
    </location>
</feature>
<evidence type="ECO:0000256" key="2">
    <source>
        <dbReference type="ARBA" id="ARBA00022475"/>
    </source>
</evidence>
<keyword evidence="2" id="KW-1003">Cell membrane</keyword>
<feature type="transmembrane region" description="Helical" evidence="6">
    <location>
        <begin position="71"/>
        <end position="90"/>
    </location>
</feature>
<organism evidence="7 8">
    <name type="scientific">Paenibacillus eucommiae</name>
    <dbReference type="NCBI Taxonomy" id="1355755"/>
    <lineage>
        <taxon>Bacteria</taxon>
        <taxon>Bacillati</taxon>
        <taxon>Bacillota</taxon>
        <taxon>Bacilli</taxon>
        <taxon>Bacillales</taxon>
        <taxon>Paenibacillaceae</taxon>
        <taxon>Paenibacillus</taxon>
    </lineage>
</organism>
<sequence>MNTQLKPMVRITLLVVSVSLLVWIIFPSYRTYAAGLVLGVVISFINAWFLFMKIEALARNAAEGSDKRINLGFISRVCMAIIAVMIAVKIPDFNLVFTIIGLFFVQVATLLRGMFISNKD</sequence>
<accession>A0ABS4IYC6</accession>
<dbReference type="Proteomes" id="UP001519287">
    <property type="component" value="Unassembled WGS sequence"/>
</dbReference>
<dbReference type="PANTHER" id="PTHR40035:SF1">
    <property type="entry name" value="ATP SYNTHASE PROTEIN I"/>
    <property type="match status" value="1"/>
</dbReference>
<proteinExistence type="predicted"/>
<reference evidence="7 8" key="1">
    <citation type="submission" date="2021-03" db="EMBL/GenBank/DDBJ databases">
        <title>Genomic Encyclopedia of Type Strains, Phase IV (KMG-IV): sequencing the most valuable type-strain genomes for metagenomic binning, comparative biology and taxonomic classification.</title>
        <authorList>
            <person name="Goeker M."/>
        </authorList>
    </citation>
    <scope>NUCLEOTIDE SEQUENCE [LARGE SCALE GENOMIC DNA]</scope>
    <source>
        <strain evidence="7 8">DSM 26048</strain>
    </source>
</reference>
<evidence type="ECO:0000313" key="7">
    <source>
        <dbReference type="EMBL" id="MBP1992586.1"/>
    </source>
</evidence>
<keyword evidence="5 6" id="KW-0472">Membrane</keyword>
<keyword evidence="4 6" id="KW-1133">Transmembrane helix</keyword>
<evidence type="ECO:0000256" key="6">
    <source>
        <dbReference type="SAM" id="Phobius"/>
    </source>
</evidence>
<dbReference type="RefSeq" id="WP_209973724.1">
    <property type="nucleotide sequence ID" value="NZ_JAGGLB010000014.1"/>
</dbReference>
<comment type="caution">
    <text evidence="7">The sequence shown here is derived from an EMBL/GenBank/DDBJ whole genome shotgun (WGS) entry which is preliminary data.</text>
</comment>
<protein>
    <submittedName>
        <fullName evidence="7">ATP synthase protein I</fullName>
    </submittedName>
</protein>
<feature type="transmembrane region" description="Helical" evidence="6">
    <location>
        <begin position="32"/>
        <end position="51"/>
    </location>
</feature>
<dbReference type="Pfam" id="PF03899">
    <property type="entry name" value="ATP-synt_I"/>
    <property type="match status" value="1"/>
</dbReference>
<name>A0ABS4IYC6_9BACL</name>
<dbReference type="EMBL" id="JAGGLB010000014">
    <property type="protein sequence ID" value="MBP1992586.1"/>
    <property type="molecule type" value="Genomic_DNA"/>
</dbReference>
<keyword evidence="8" id="KW-1185">Reference proteome</keyword>
<evidence type="ECO:0000256" key="3">
    <source>
        <dbReference type="ARBA" id="ARBA00022692"/>
    </source>
</evidence>
<keyword evidence="3 6" id="KW-0812">Transmembrane</keyword>
<feature type="transmembrane region" description="Helical" evidence="6">
    <location>
        <begin position="96"/>
        <end position="115"/>
    </location>
</feature>